<sequence>MDETMNRLPLLCACLLLSGAAAAQTLADPTQPPPESRLLPASQADVPAYQGPRLQSVLIGSHGREVAVIDGQTIRKGEKFHGATLVQVSKNSVVLQNGRSRQVLTLFPEDVKQAAPKAAY</sequence>
<name>A0A6L5QQS4_9BURK</name>
<evidence type="ECO:0000313" key="3">
    <source>
        <dbReference type="EMBL" id="MRX11682.1"/>
    </source>
</evidence>
<keyword evidence="2" id="KW-0732">Signal</keyword>
<evidence type="ECO:0008006" key="5">
    <source>
        <dbReference type="Google" id="ProtNLM"/>
    </source>
</evidence>
<keyword evidence="4" id="KW-1185">Reference proteome</keyword>
<protein>
    <recommendedName>
        <fullName evidence="5">MSHA biogenesis protein MshK</fullName>
    </recommendedName>
</protein>
<feature type="signal peptide" evidence="2">
    <location>
        <begin position="1"/>
        <end position="23"/>
    </location>
</feature>
<accession>A0A6L5QQS4</accession>
<evidence type="ECO:0000256" key="1">
    <source>
        <dbReference type="SAM" id="MobiDB-lite"/>
    </source>
</evidence>
<comment type="caution">
    <text evidence="3">The sequence shown here is derived from an EMBL/GenBank/DDBJ whole genome shotgun (WGS) entry which is preliminary data.</text>
</comment>
<proteinExistence type="predicted"/>
<reference evidence="3 4" key="1">
    <citation type="submission" date="2019-11" db="EMBL/GenBank/DDBJ databases">
        <title>Novel species isolated from a subtropical stream in China.</title>
        <authorList>
            <person name="Lu H."/>
        </authorList>
    </citation>
    <scope>NUCLEOTIDE SEQUENCE [LARGE SCALE GENOMIC DNA]</scope>
    <source>
        <strain evidence="3 4">FT25W</strain>
    </source>
</reference>
<dbReference type="EMBL" id="WKJM01000041">
    <property type="protein sequence ID" value="MRX11682.1"/>
    <property type="molecule type" value="Genomic_DNA"/>
</dbReference>
<dbReference type="AlphaFoldDB" id="A0A6L5QQS4"/>
<feature type="chain" id="PRO_5026810416" description="MSHA biogenesis protein MshK" evidence="2">
    <location>
        <begin position="24"/>
        <end position="120"/>
    </location>
</feature>
<gene>
    <name evidence="3" type="ORF">GJ697_28025</name>
</gene>
<dbReference type="Proteomes" id="UP000481037">
    <property type="component" value="Unassembled WGS sequence"/>
</dbReference>
<feature type="region of interest" description="Disordered" evidence="1">
    <location>
        <begin position="26"/>
        <end position="45"/>
    </location>
</feature>
<dbReference type="RefSeq" id="WP_154370320.1">
    <property type="nucleotide sequence ID" value="NZ_WKJM01000041.1"/>
</dbReference>
<organism evidence="3 4">
    <name type="scientific">Duganella alba</name>
    <dbReference type="NCBI Taxonomy" id="2666081"/>
    <lineage>
        <taxon>Bacteria</taxon>
        <taxon>Pseudomonadati</taxon>
        <taxon>Pseudomonadota</taxon>
        <taxon>Betaproteobacteria</taxon>
        <taxon>Burkholderiales</taxon>
        <taxon>Oxalobacteraceae</taxon>
        <taxon>Telluria group</taxon>
        <taxon>Duganella</taxon>
    </lineage>
</organism>
<evidence type="ECO:0000256" key="2">
    <source>
        <dbReference type="SAM" id="SignalP"/>
    </source>
</evidence>
<evidence type="ECO:0000313" key="4">
    <source>
        <dbReference type="Proteomes" id="UP000481037"/>
    </source>
</evidence>